<dbReference type="EMBL" id="LK391969">
    <property type="protein sequence ID" value="CEF25962.1"/>
    <property type="molecule type" value="Genomic_DNA"/>
</dbReference>
<sequence>MVGPTDRQAGLTLIELMIVLAIIGLLALVATPFTSSWGVSTDLHAAAGQLNQAHAHARAVALRNEAGVVGDAAAARIVLDAQSRELKVCRLPTGNCQEALWRGALPSGVELSLQGGNFPIELNNRGQLASQLSVRLSKGGMSDVHVLR</sequence>
<accession>A0A078M9B6</accession>
<dbReference type="AlphaFoldDB" id="A0A078M9B6"/>
<organism evidence="2">
    <name type="scientific">Pseudomonas saudimassiliensis</name>
    <dbReference type="NCBI Taxonomy" id="1461581"/>
    <lineage>
        <taxon>Bacteria</taxon>
        <taxon>Pseudomonadati</taxon>
        <taxon>Pseudomonadota</taxon>
        <taxon>Gammaproteobacteria</taxon>
        <taxon>Pseudomonadales</taxon>
        <taxon>Pseudomonadaceae</taxon>
        <taxon>Pseudomonas</taxon>
    </lineage>
</organism>
<dbReference type="SUPFAM" id="SSF54523">
    <property type="entry name" value="Pili subunits"/>
    <property type="match status" value="1"/>
</dbReference>
<evidence type="ECO:0000313" key="2">
    <source>
        <dbReference type="EMBL" id="CEA02829.1"/>
    </source>
</evidence>
<dbReference type="InterPro" id="IPR045584">
    <property type="entry name" value="Pilin-like"/>
</dbReference>
<feature type="transmembrane region" description="Helical" evidence="1">
    <location>
        <begin position="12"/>
        <end position="33"/>
    </location>
</feature>
<dbReference type="InterPro" id="IPR012902">
    <property type="entry name" value="N_methyl_site"/>
</dbReference>
<dbReference type="PROSITE" id="PS00409">
    <property type="entry name" value="PROKAR_NTER_METHYL"/>
    <property type="match status" value="1"/>
</dbReference>
<dbReference type="OrthoDB" id="6921684at2"/>
<evidence type="ECO:0008006" key="3">
    <source>
        <dbReference type="Google" id="ProtNLM"/>
    </source>
</evidence>
<dbReference type="PATRIC" id="fig|1461581.3.peg.865"/>
<evidence type="ECO:0000256" key="1">
    <source>
        <dbReference type="SAM" id="Phobius"/>
    </source>
</evidence>
<keyword evidence="1" id="KW-0812">Transmembrane</keyword>
<reference evidence="2" key="1">
    <citation type="submission" date="2014-07" db="EMBL/GenBank/DDBJ databases">
        <authorList>
            <person name="Urmite Genomes Urmite Genomes"/>
        </authorList>
    </citation>
    <scope>NUCLEOTIDE SEQUENCE</scope>
    <source>
        <strain evidence="2">12M76_air</strain>
    </source>
</reference>
<dbReference type="Pfam" id="PF07963">
    <property type="entry name" value="N_methyl"/>
    <property type="match status" value="1"/>
</dbReference>
<dbReference type="RefSeq" id="WP_052508694.1">
    <property type="nucleotide sequence ID" value="NZ_LK391969.1"/>
</dbReference>
<dbReference type="Gene3D" id="3.30.700.10">
    <property type="entry name" value="Glycoprotein, Type 4 Pilin"/>
    <property type="match status" value="1"/>
</dbReference>
<dbReference type="NCBIfam" id="TIGR02532">
    <property type="entry name" value="IV_pilin_GFxxxE"/>
    <property type="match status" value="1"/>
</dbReference>
<keyword evidence="1" id="KW-1133">Transmembrane helix</keyword>
<proteinExistence type="predicted"/>
<dbReference type="EMBL" id="LM997413">
    <property type="protein sequence ID" value="CEA02829.1"/>
    <property type="molecule type" value="Genomic_DNA"/>
</dbReference>
<name>A0A078M9B6_9PSED</name>
<keyword evidence="1" id="KW-0472">Membrane</keyword>
<protein>
    <recommendedName>
        <fullName evidence="3">General secretion pathway protein H</fullName>
    </recommendedName>
</protein>
<gene>
    <name evidence="2" type="ORF">BN1049_00883</name>
</gene>